<dbReference type="EMBL" id="CP063056">
    <property type="protein sequence ID" value="QPB41576.1"/>
    <property type="molecule type" value="Genomic_DNA"/>
</dbReference>
<evidence type="ECO:0000259" key="1">
    <source>
        <dbReference type="PROSITE" id="PS51372"/>
    </source>
</evidence>
<dbReference type="Proteomes" id="UP000663069">
    <property type="component" value="Chromosome"/>
</dbReference>
<organism evidence="2 3">
    <name type="scientific">Rodentibacter haemolyticus</name>
    <dbReference type="NCBI Taxonomy" id="2778911"/>
    <lineage>
        <taxon>Bacteria</taxon>
        <taxon>Pseudomonadati</taxon>
        <taxon>Pseudomonadota</taxon>
        <taxon>Gammaproteobacteria</taxon>
        <taxon>Pasteurellales</taxon>
        <taxon>Pasteurellaceae</taxon>
        <taxon>Rodentibacter</taxon>
    </lineage>
</organism>
<dbReference type="InterPro" id="IPR036634">
    <property type="entry name" value="PRD_sf"/>
</dbReference>
<protein>
    <recommendedName>
        <fullName evidence="1">PRD domain-containing protein</fullName>
    </recommendedName>
</protein>
<accession>A0ABX6UWL8</accession>
<dbReference type="SUPFAM" id="SSF63520">
    <property type="entry name" value="PTS-regulatory domain, PRD"/>
    <property type="match status" value="1"/>
</dbReference>
<reference evidence="2 3" key="1">
    <citation type="submission" date="2020-10" db="EMBL/GenBank/DDBJ databases">
        <title>Genome Sequencing of Rodentibacter spp. strain DSM111151.</title>
        <authorList>
            <person name="Benga L."/>
            <person name="Lautwein T."/>
        </authorList>
    </citation>
    <scope>NUCLEOTIDE SEQUENCE [LARGE SCALE GENOMIC DNA]</scope>
    <source>
        <strain evidence="2 3">DSM 111151</strain>
    </source>
</reference>
<keyword evidence="3" id="KW-1185">Reference proteome</keyword>
<evidence type="ECO:0000313" key="2">
    <source>
        <dbReference type="EMBL" id="QPB41576.1"/>
    </source>
</evidence>
<dbReference type="PROSITE" id="PS51372">
    <property type="entry name" value="PRD_2"/>
    <property type="match status" value="1"/>
</dbReference>
<sequence length="134" mass="15607">MRLLDQLERWKLREQINQPIIDIVFQLRDRLENDWKADVNSALVDMLLFHIACSLGRIERGGCASPLYQDMFEEIQSAVVFPQVLIIHEDLLSLIPFEIPQAEQTYFLANVYSLLLEQPSIQKQIPSLIQRGEK</sequence>
<feature type="domain" description="PRD" evidence="1">
    <location>
        <begin position="15"/>
        <end position="121"/>
    </location>
</feature>
<gene>
    <name evidence="2" type="ORF">IHV77_06375</name>
</gene>
<proteinExistence type="predicted"/>
<dbReference type="InterPro" id="IPR011608">
    <property type="entry name" value="PRD"/>
</dbReference>
<name>A0ABX6UWL8_9PAST</name>
<evidence type="ECO:0000313" key="3">
    <source>
        <dbReference type="Proteomes" id="UP000663069"/>
    </source>
</evidence>
<dbReference type="RefSeq" id="WP_194811174.1">
    <property type="nucleotide sequence ID" value="NZ_CP063056.1"/>
</dbReference>